<evidence type="ECO:0008006" key="9">
    <source>
        <dbReference type="Google" id="ProtNLM"/>
    </source>
</evidence>
<dbReference type="Gene3D" id="3.30.700.10">
    <property type="entry name" value="Glycoprotein, Type 4 Pilin"/>
    <property type="match status" value="1"/>
</dbReference>
<sequence length="157" mass="15925">MKTTQKGFTLIELLVVIAIIGLLSTMAVVSLNSARGKARDAKRVSDVKQLSNVIEMEAANTASGGYNILPDGCDAVGELTTACGTFGGVDWSKIADSSGTAACSAASAATCAYAMTKAESTSDYEICFYLEEGVGGLTKGLNHINAGGTITPGACAS</sequence>
<dbReference type="PANTHER" id="PTHR30093:SF44">
    <property type="entry name" value="TYPE II SECRETION SYSTEM CORE PROTEIN G"/>
    <property type="match status" value="1"/>
</dbReference>
<comment type="caution">
    <text evidence="7">The sequence shown here is derived from an EMBL/GenBank/DDBJ whole genome shotgun (WGS) entry which is preliminary data.</text>
</comment>
<dbReference type="GO" id="GO:0016020">
    <property type="term" value="C:membrane"/>
    <property type="evidence" value="ECO:0007669"/>
    <property type="project" value="UniProtKB-SubCell"/>
</dbReference>
<evidence type="ECO:0000256" key="6">
    <source>
        <dbReference type="SAM" id="Phobius"/>
    </source>
</evidence>
<dbReference type="PROSITE" id="PS00409">
    <property type="entry name" value="PROKAR_NTER_METHYL"/>
    <property type="match status" value="1"/>
</dbReference>
<dbReference type="PANTHER" id="PTHR30093">
    <property type="entry name" value="GENERAL SECRETION PATHWAY PROTEIN G"/>
    <property type="match status" value="1"/>
</dbReference>
<gene>
    <name evidence="7" type="ORF">A3D54_00445</name>
</gene>
<keyword evidence="3 6" id="KW-0812">Transmembrane</keyword>
<comment type="subcellular location">
    <subcellularLocation>
        <location evidence="1">Membrane</location>
        <topology evidence="1">Single-pass membrane protein</topology>
    </subcellularLocation>
</comment>
<keyword evidence="2" id="KW-0488">Methylation</keyword>
<dbReference type="InterPro" id="IPR012902">
    <property type="entry name" value="N_methyl_site"/>
</dbReference>
<dbReference type="SUPFAM" id="SSF54523">
    <property type="entry name" value="Pili subunits"/>
    <property type="match status" value="1"/>
</dbReference>
<keyword evidence="5 6" id="KW-0472">Membrane</keyword>
<dbReference type="Proteomes" id="UP000177691">
    <property type="component" value="Unassembled WGS sequence"/>
</dbReference>
<name>A0A1F5RVI4_9BACT</name>
<dbReference type="NCBIfam" id="TIGR02532">
    <property type="entry name" value="IV_pilin_GFxxxE"/>
    <property type="match status" value="1"/>
</dbReference>
<dbReference type="Pfam" id="PF07963">
    <property type="entry name" value="N_methyl"/>
    <property type="match status" value="1"/>
</dbReference>
<dbReference type="InterPro" id="IPR045584">
    <property type="entry name" value="Pilin-like"/>
</dbReference>
<evidence type="ECO:0000256" key="4">
    <source>
        <dbReference type="ARBA" id="ARBA00022989"/>
    </source>
</evidence>
<evidence type="ECO:0000313" key="8">
    <source>
        <dbReference type="Proteomes" id="UP000177691"/>
    </source>
</evidence>
<accession>A0A1F5RVI4</accession>
<evidence type="ECO:0000313" key="7">
    <source>
        <dbReference type="EMBL" id="OGF18434.1"/>
    </source>
</evidence>
<dbReference type="EMBL" id="MFFU01000045">
    <property type="protein sequence ID" value="OGF18434.1"/>
    <property type="molecule type" value="Genomic_DNA"/>
</dbReference>
<evidence type="ECO:0000256" key="3">
    <source>
        <dbReference type="ARBA" id="ARBA00022692"/>
    </source>
</evidence>
<protein>
    <recommendedName>
        <fullName evidence="9">Type II secretion system protein GspG C-terminal domain-containing protein</fullName>
    </recommendedName>
</protein>
<evidence type="ECO:0000256" key="2">
    <source>
        <dbReference type="ARBA" id="ARBA00022481"/>
    </source>
</evidence>
<feature type="transmembrane region" description="Helical" evidence="6">
    <location>
        <begin position="13"/>
        <end position="34"/>
    </location>
</feature>
<dbReference type="PRINTS" id="PR00813">
    <property type="entry name" value="BCTERIALGSPG"/>
</dbReference>
<evidence type="ECO:0000256" key="5">
    <source>
        <dbReference type="ARBA" id="ARBA00023136"/>
    </source>
</evidence>
<keyword evidence="4 6" id="KW-1133">Transmembrane helix</keyword>
<reference evidence="7 8" key="1">
    <citation type="journal article" date="2016" name="Nat. Commun.">
        <title>Thousands of microbial genomes shed light on interconnected biogeochemical processes in an aquifer system.</title>
        <authorList>
            <person name="Anantharaman K."/>
            <person name="Brown C.T."/>
            <person name="Hug L.A."/>
            <person name="Sharon I."/>
            <person name="Castelle C.J."/>
            <person name="Probst A.J."/>
            <person name="Thomas B.C."/>
            <person name="Singh A."/>
            <person name="Wilkins M.J."/>
            <person name="Karaoz U."/>
            <person name="Brodie E.L."/>
            <person name="Williams K.H."/>
            <person name="Hubbard S.S."/>
            <person name="Banfield J.F."/>
        </authorList>
    </citation>
    <scope>NUCLEOTIDE SEQUENCE [LARGE SCALE GENOMIC DNA]</scope>
</reference>
<dbReference type="GO" id="GO:0015628">
    <property type="term" value="P:protein secretion by the type II secretion system"/>
    <property type="evidence" value="ECO:0007669"/>
    <property type="project" value="InterPro"/>
</dbReference>
<dbReference type="GO" id="GO:0015627">
    <property type="term" value="C:type II protein secretion system complex"/>
    <property type="evidence" value="ECO:0007669"/>
    <property type="project" value="InterPro"/>
</dbReference>
<dbReference type="AlphaFoldDB" id="A0A1F5RVI4"/>
<organism evidence="7 8">
    <name type="scientific">Candidatus Falkowbacteria bacterium RIFCSPHIGHO2_02_FULL_45_15</name>
    <dbReference type="NCBI Taxonomy" id="1797987"/>
    <lineage>
        <taxon>Bacteria</taxon>
        <taxon>Candidatus Falkowiibacteriota</taxon>
    </lineage>
</organism>
<evidence type="ECO:0000256" key="1">
    <source>
        <dbReference type="ARBA" id="ARBA00004167"/>
    </source>
</evidence>
<proteinExistence type="predicted"/>
<dbReference type="InterPro" id="IPR000983">
    <property type="entry name" value="Bac_GSPG_pilin"/>
</dbReference>